<organism evidence="2 3">
    <name type="scientific">Paenibacillus lutrae</name>
    <dbReference type="NCBI Taxonomy" id="2078573"/>
    <lineage>
        <taxon>Bacteria</taxon>
        <taxon>Bacillati</taxon>
        <taxon>Bacillota</taxon>
        <taxon>Bacilli</taxon>
        <taxon>Bacillales</taxon>
        <taxon>Paenibacillaceae</taxon>
        <taxon>Paenibacillus</taxon>
    </lineage>
</organism>
<dbReference type="Pfam" id="PF00480">
    <property type="entry name" value="ROK"/>
    <property type="match status" value="1"/>
</dbReference>
<dbReference type="RefSeq" id="WP_157336333.1">
    <property type="nucleotide sequence ID" value="NZ_RHLK01000007.1"/>
</dbReference>
<keyword evidence="3" id="KW-1185">Reference proteome</keyword>
<dbReference type="OrthoDB" id="9795247at2"/>
<dbReference type="PANTHER" id="PTHR18964">
    <property type="entry name" value="ROK (REPRESSOR, ORF, KINASE) FAMILY"/>
    <property type="match status" value="1"/>
</dbReference>
<dbReference type="Proteomes" id="UP000490800">
    <property type="component" value="Unassembled WGS sequence"/>
</dbReference>
<accession>A0A7X3FJ14</accession>
<dbReference type="InterPro" id="IPR043129">
    <property type="entry name" value="ATPase_NBD"/>
</dbReference>
<evidence type="ECO:0000313" key="3">
    <source>
        <dbReference type="Proteomes" id="UP000490800"/>
    </source>
</evidence>
<proteinExistence type="inferred from homology"/>
<dbReference type="InterPro" id="IPR000600">
    <property type="entry name" value="ROK"/>
</dbReference>
<dbReference type="InterPro" id="IPR049874">
    <property type="entry name" value="ROK_cs"/>
</dbReference>
<evidence type="ECO:0000256" key="1">
    <source>
        <dbReference type="ARBA" id="ARBA00006479"/>
    </source>
</evidence>
<dbReference type="SUPFAM" id="SSF53067">
    <property type="entry name" value="Actin-like ATPase domain"/>
    <property type="match status" value="1"/>
</dbReference>
<sequence length="301" mass="32404">MKLYAAIDVGGTDMKYAVINDAGEILYHDSAPTPRADCKQRIPEELLKIMRVLLEKYGAVQGIGISTAGVVDSQTGEIIYAGGTMPGYLGTNLKTCMEQAYGLPTRVANDVNAAAIGEKWKGAARSYDHFFCLTIGTGIGGALHCGGKLVTGQHDRAGEIGHSLFDKGTRTTYEQRASMTALLTRARESGFPGTPRELFDEARMGSGLCNEIIEGWAEEIARGLAEIILITDPGLIIIGGGVSEQKEFLTGRIRPHLNAYLPGNFSKTEIRTALLGNKAALLGAVYPFFEPDRECEESGRE</sequence>
<evidence type="ECO:0000313" key="2">
    <source>
        <dbReference type="EMBL" id="MVP00628.1"/>
    </source>
</evidence>
<name>A0A7X3FJ14_9BACL</name>
<dbReference type="EMBL" id="RHLK01000007">
    <property type="protein sequence ID" value="MVP00628.1"/>
    <property type="molecule type" value="Genomic_DNA"/>
</dbReference>
<dbReference type="PROSITE" id="PS01125">
    <property type="entry name" value="ROK"/>
    <property type="match status" value="1"/>
</dbReference>
<gene>
    <name evidence="2" type="ORF">EDM21_14040</name>
</gene>
<comment type="caution">
    <text evidence="2">The sequence shown here is derived from an EMBL/GenBank/DDBJ whole genome shotgun (WGS) entry which is preliminary data.</text>
</comment>
<dbReference type="AlphaFoldDB" id="A0A7X3FJ14"/>
<dbReference type="Gene3D" id="3.30.420.40">
    <property type="match status" value="2"/>
</dbReference>
<dbReference type="CDD" id="cd24068">
    <property type="entry name" value="ASKHA_NBD_ROK_FnNanK-like"/>
    <property type="match status" value="1"/>
</dbReference>
<comment type="similarity">
    <text evidence="1">Belongs to the ROK (NagC/XylR) family.</text>
</comment>
<dbReference type="PANTHER" id="PTHR18964:SF165">
    <property type="entry name" value="BETA-GLUCOSIDE KINASE"/>
    <property type="match status" value="1"/>
</dbReference>
<protein>
    <submittedName>
        <fullName evidence="2">ROK family protein</fullName>
    </submittedName>
</protein>
<reference evidence="2 3" key="1">
    <citation type="journal article" date="2019" name="Microorganisms">
        <title>Paenibacillus lutrae sp. nov., A Chitinolytic Species Isolated from A River Otter in Castril Natural Park, Granada, Spain.</title>
        <authorList>
            <person name="Rodriguez M."/>
            <person name="Reina J.C."/>
            <person name="Bejar V."/>
            <person name="Llamas I."/>
        </authorList>
    </citation>
    <scope>NUCLEOTIDE SEQUENCE [LARGE SCALE GENOMIC DNA]</scope>
    <source>
        <strain evidence="2 3">N10</strain>
    </source>
</reference>